<protein>
    <recommendedName>
        <fullName evidence="3">beta-N-acetylhexosaminidase</fullName>
        <ecNumber evidence="3">3.2.1.52</ecNumber>
    </recommendedName>
</protein>
<dbReference type="GO" id="GO:0009254">
    <property type="term" value="P:peptidoglycan turnover"/>
    <property type="evidence" value="ECO:0007669"/>
    <property type="project" value="TreeGrafter"/>
</dbReference>
<keyword evidence="5" id="KW-0326">Glycosidase</keyword>
<proteinExistence type="inferred from homology"/>
<dbReference type="Gene3D" id="3.20.20.300">
    <property type="entry name" value="Glycoside hydrolase, family 3, N-terminal domain"/>
    <property type="match status" value="1"/>
</dbReference>
<dbReference type="InterPro" id="IPR017853">
    <property type="entry name" value="GH"/>
</dbReference>
<dbReference type="PANTHER" id="PTHR30480:SF13">
    <property type="entry name" value="BETA-HEXOSAMINIDASE"/>
    <property type="match status" value="1"/>
</dbReference>
<organism evidence="7 8">
    <name type="scientific">Uabimicrobium amorphum</name>
    <dbReference type="NCBI Taxonomy" id="2596890"/>
    <lineage>
        <taxon>Bacteria</taxon>
        <taxon>Pseudomonadati</taxon>
        <taxon>Planctomycetota</taxon>
        <taxon>Candidatus Uabimicrobiia</taxon>
        <taxon>Candidatus Uabimicrobiales</taxon>
        <taxon>Candidatus Uabimicrobiaceae</taxon>
        <taxon>Candidatus Uabimicrobium</taxon>
    </lineage>
</organism>
<dbReference type="KEGG" id="uam:UABAM_05108"/>
<feature type="domain" description="Glycoside hydrolase family 3 N-terminal" evidence="6">
    <location>
        <begin position="12"/>
        <end position="275"/>
    </location>
</feature>
<dbReference type="Proteomes" id="UP000326354">
    <property type="component" value="Chromosome"/>
</dbReference>
<dbReference type="PANTHER" id="PTHR30480">
    <property type="entry name" value="BETA-HEXOSAMINIDASE-RELATED"/>
    <property type="match status" value="1"/>
</dbReference>
<evidence type="ECO:0000256" key="1">
    <source>
        <dbReference type="ARBA" id="ARBA00001231"/>
    </source>
</evidence>
<dbReference type="GO" id="GO:0004563">
    <property type="term" value="F:beta-N-acetylhexosaminidase activity"/>
    <property type="evidence" value="ECO:0007669"/>
    <property type="project" value="UniProtKB-EC"/>
</dbReference>
<dbReference type="InterPro" id="IPR050226">
    <property type="entry name" value="NagZ_Beta-hexosaminidase"/>
</dbReference>
<evidence type="ECO:0000256" key="2">
    <source>
        <dbReference type="ARBA" id="ARBA00005336"/>
    </source>
</evidence>
<keyword evidence="4" id="KW-0378">Hydrolase</keyword>
<dbReference type="GO" id="GO:0005975">
    <property type="term" value="P:carbohydrate metabolic process"/>
    <property type="evidence" value="ECO:0007669"/>
    <property type="project" value="InterPro"/>
</dbReference>
<evidence type="ECO:0000256" key="5">
    <source>
        <dbReference type="ARBA" id="ARBA00023295"/>
    </source>
</evidence>
<evidence type="ECO:0000256" key="3">
    <source>
        <dbReference type="ARBA" id="ARBA00012663"/>
    </source>
</evidence>
<comment type="similarity">
    <text evidence="2">Belongs to the glycosyl hydrolase 3 family.</text>
</comment>
<dbReference type="InterPro" id="IPR036962">
    <property type="entry name" value="Glyco_hydro_3_N_sf"/>
</dbReference>
<sequence length="292" mass="32654">MLIGLPGTHLTADDKERLQRINPWGVILFARNYENTPQIKALICEIKKLIGEDTEIALDHEGGRVVRFPEALPELPAPRLFGEENNPEKMYEYSLRAAKALQDWGITFNLAPVVDLFMQTSHQRMYDRCFGGDPQLVATMANAFIKGMHDGGVKATAKHFPGIGPAAHDTHERGTVIEMTKEEMDKKMWYPFREAIAAGVDAVMVTHGTYTHIDPDFPATLSRKVITDVLRNELGFKGLILSDDLEMGAIEKHYDIEEAVEKSMAGGCDIACICLHVENQDRGFETIRKIST</sequence>
<comment type="catalytic activity">
    <reaction evidence="1">
        <text>Hydrolysis of terminal non-reducing N-acetyl-D-hexosamine residues in N-acetyl-beta-D-hexosaminides.</text>
        <dbReference type="EC" id="3.2.1.52"/>
    </reaction>
</comment>
<dbReference type="EC" id="3.2.1.52" evidence="3"/>
<dbReference type="NCBIfam" id="NF003740">
    <property type="entry name" value="PRK05337.1"/>
    <property type="match status" value="1"/>
</dbReference>
<evidence type="ECO:0000313" key="8">
    <source>
        <dbReference type="Proteomes" id="UP000326354"/>
    </source>
</evidence>
<gene>
    <name evidence="7" type="ORF">UABAM_05108</name>
</gene>
<evidence type="ECO:0000256" key="4">
    <source>
        <dbReference type="ARBA" id="ARBA00022801"/>
    </source>
</evidence>
<reference evidence="7 8" key="1">
    <citation type="submission" date="2019-08" db="EMBL/GenBank/DDBJ databases">
        <title>Complete genome sequence of Candidatus Uab amorphum.</title>
        <authorList>
            <person name="Shiratori T."/>
            <person name="Suzuki S."/>
            <person name="Kakizawa Y."/>
            <person name="Ishida K."/>
        </authorList>
    </citation>
    <scope>NUCLEOTIDE SEQUENCE [LARGE SCALE GENOMIC DNA]</scope>
    <source>
        <strain evidence="7 8">SRT547</strain>
    </source>
</reference>
<dbReference type="EMBL" id="AP019860">
    <property type="protein sequence ID" value="BBM86721.1"/>
    <property type="molecule type" value="Genomic_DNA"/>
</dbReference>
<evidence type="ECO:0000313" key="7">
    <source>
        <dbReference type="EMBL" id="BBM86721.1"/>
    </source>
</evidence>
<keyword evidence="8" id="KW-1185">Reference proteome</keyword>
<accession>A0A5S9ISH2</accession>
<name>A0A5S9ISH2_UABAM</name>
<dbReference type="SUPFAM" id="SSF51445">
    <property type="entry name" value="(Trans)glycosidases"/>
    <property type="match status" value="1"/>
</dbReference>
<dbReference type="AlphaFoldDB" id="A0A5S9ISH2"/>
<dbReference type="Pfam" id="PF00933">
    <property type="entry name" value="Glyco_hydro_3"/>
    <property type="match status" value="1"/>
</dbReference>
<evidence type="ECO:0000259" key="6">
    <source>
        <dbReference type="Pfam" id="PF00933"/>
    </source>
</evidence>
<dbReference type="InterPro" id="IPR001764">
    <property type="entry name" value="Glyco_hydro_3_N"/>
</dbReference>